<dbReference type="EMBL" id="ML769650">
    <property type="protein sequence ID" value="KAE9390675.1"/>
    <property type="molecule type" value="Genomic_DNA"/>
</dbReference>
<proteinExistence type="predicted"/>
<accession>A0A6A4GZZ1</accession>
<reference evidence="1" key="1">
    <citation type="journal article" date="2019" name="Environ. Microbiol.">
        <title>Fungal ecological strategies reflected in gene transcription - a case study of two litter decomposers.</title>
        <authorList>
            <person name="Barbi F."/>
            <person name="Kohler A."/>
            <person name="Barry K."/>
            <person name="Baskaran P."/>
            <person name="Daum C."/>
            <person name="Fauchery L."/>
            <person name="Ihrmark K."/>
            <person name="Kuo A."/>
            <person name="LaButti K."/>
            <person name="Lipzen A."/>
            <person name="Morin E."/>
            <person name="Grigoriev I.V."/>
            <person name="Henrissat B."/>
            <person name="Lindahl B."/>
            <person name="Martin F."/>
        </authorList>
    </citation>
    <scope>NUCLEOTIDE SEQUENCE</scope>
    <source>
        <strain evidence="1">JB14</strain>
    </source>
</reference>
<dbReference type="AlphaFoldDB" id="A0A6A4GZZ1"/>
<sequence length="201" mass="23112">MVAKKYKTLKEKKAARSKVNAQNYSMRKAATKDQEKIIIVDSAFFKMPINHESGTVKGHSQSLSSSKHRIEEDDLDEIEYILNFDGETNRATHEYKALIGVHNSTSKFFSKLHSKYIKYGDAMVVVKADDKMQSTLKRFEYRLAILKLEAVDEVDAVRVQTGKHMYDEILGISRTLQQFRTAAIIGQDEVLLYMRTGRLNW</sequence>
<organism evidence="1 2">
    <name type="scientific">Gymnopus androsaceus JB14</name>
    <dbReference type="NCBI Taxonomy" id="1447944"/>
    <lineage>
        <taxon>Eukaryota</taxon>
        <taxon>Fungi</taxon>
        <taxon>Dikarya</taxon>
        <taxon>Basidiomycota</taxon>
        <taxon>Agaricomycotina</taxon>
        <taxon>Agaricomycetes</taxon>
        <taxon>Agaricomycetidae</taxon>
        <taxon>Agaricales</taxon>
        <taxon>Marasmiineae</taxon>
        <taxon>Omphalotaceae</taxon>
        <taxon>Gymnopus</taxon>
    </lineage>
</organism>
<name>A0A6A4GZZ1_9AGAR</name>
<keyword evidence="2" id="KW-1185">Reference proteome</keyword>
<protein>
    <submittedName>
        <fullName evidence="1">Uncharacterized protein</fullName>
    </submittedName>
</protein>
<evidence type="ECO:0000313" key="2">
    <source>
        <dbReference type="Proteomes" id="UP000799118"/>
    </source>
</evidence>
<gene>
    <name evidence="1" type="ORF">BT96DRAFT_945946</name>
</gene>
<evidence type="ECO:0000313" key="1">
    <source>
        <dbReference type="EMBL" id="KAE9390675.1"/>
    </source>
</evidence>
<dbReference type="Proteomes" id="UP000799118">
    <property type="component" value="Unassembled WGS sequence"/>
</dbReference>